<dbReference type="PANTHER" id="PTHR33098">
    <property type="entry name" value="COTTON FIBER (DUF761)"/>
    <property type="match status" value="1"/>
</dbReference>
<protein>
    <recommendedName>
        <fullName evidence="5">DUF4408 domain-containing protein</fullName>
    </recommendedName>
</protein>
<gene>
    <name evidence="3" type="ORF">GOP47_0019672</name>
</gene>
<dbReference type="PANTHER" id="PTHR33098:SF109">
    <property type="entry name" value="OS07G0563400 PROTEIN"/>
    <property type="match status" value="1"/>
</dbReference>
<feature type="compositionally biased region" description="Basic and acidic residues" evidence="1">
    <location>
        <begin position="107"/>
        <end position="120"/>
    </location>
</feature>
<evidence type="ECO:0000256" key="2">
    <source>
        <dbReference type="SAM" id="Phobius"/>
    </source>
</evidence>
<dbReference type="Pfam" id="PF05553">
    <property type="entry name" value="DUF761"/>
    <property type="match status" value="1"/>
</dbReference>
<proteinExistence type="predicted"/>
<sequence>MLIILEKELLSVFDELPPTISYPIFTPLHLFFLLNLLIVSIILITRLHREAPRHEGGASARARHRHTVPAALPLDHHGEANYAENQTPYSAEVFELPDDDGEHAEMYSREKQRSHFDRLQKSNGELETDATRSDEGRSKSAKCLVRSDHQKQMDGLVKQSAAIVMEFASNADNYVSQGKAIKEVISEEIMIRGENAAEMAYGAPSFDKQKSSEQCSCSPTQERPLASTHFSHKRTTNRIHACKSPLKISRPSARRGDTLDATWKAICEQKSKHSSPFRHRVANRTRKDDCHTTMVEVTCSKTRESHLNCFSPSKQRHRMTSSSTNGLVRRREPSISRDELNARVESFISRFNQQIKIQRQESLLSHKRMVNRDT</sequence>
<keyword evidence="2" id="KW-0812">Transmembrane</keyword>
<dbReference type="Proteomes" id="UP000886520">
    <property type="component" value="Chromosome 19"/>
</dbReference>
<feature type="region of interest" description="Disordered" evidence="1">
    <location>
        <begin position="107"/>
        <end position="142"/>
    </location>
</feature>
<keyword evidence="4" id="KW-1185">Reference proteome</keyword>
<name>A0A9D4UC86_ADICA</name>
<feature type="transmembrane region" description="Helical" evidence="2">
    <location>
        <begin position="20"/>
        <end position="44"/>
    </location>
</feature>
<feature type="compositionally biased region" description="Basic and acidic residues" evidence="1">
    <location>
        <begin position="129"/>
        <end position="138"/>
    </location>
</feature>
<evidence type="ECO:0000313" key="3">
    <source>
        <dbReference type="EMBL" id="KAI5064977.1"/>
    </source>
</evidence>
<keyword evidence="2" id="KW-0472">Membrane</keyword>
<dbReference type="InterPro" id="IPR008480">
    <property type="entry name" value="DUF761_pln"/>
</dbReference>
<keyword evidence="2" id="KW-1133">Transmembrane helix</keyword>
<organism evidence="3 4">
    <name type="scientific">Adiantum capillus-veneris</name>
    <name type="common">Maidenhair fern</name>
    <dbReference type="NCBI Taxonomy" id="13818"/>
    <lineage>
        <taxon>Eukaryota</taxon>
        <taxon>Viridiplantae</taxon>
        <taxon>Streptophyta</taxon>
        <taxon>Embryophyta</taxon>
        <taxon>Tracheophyta</taxon>
        <taxon>Polypodiopsida</taxon>
        <taxon>Polypodiidae</taxon>
        <taxon>Polypodiales</taxon>
        <taxon>Pteridineae</taxon>
        <taxon>Pteridaceae</taxon>
        <taxon>Vittarioideae</taxon>
        <taxon>Adiantum</taxon>
    </lineage>
</organism>
<evidence type="ECO:0000313" key="4">
    <source>
        <dbReference type="Proteomes" id="UP000886520"/>
    </source>
</evidence>
<dbReference type="OrthoDB" id="1933168at2759"/>
<evidence type="ECO:0008006" key="5">
    <source>
        <dbReference type="Google" id="ProtNLM"/>
    </source>
</evidence>
<evidence type="ECO:0000256" key="1">
    <source>
        <dbReference type="SAM" id="MobiDB-lite"/>
    </source>
</evidence>
<comment type="caution">
    <text evidence="3">The sequence shown here is derived from an EMBL/GenBank/DDBJ whole genome shotgun (WGS) entry which is preliminary data.</text>
</comment>
<feature type="region of interest" description="Disordered" evidence="1">
    <location>
        <begin position="313"/>
        <end position="332"/>
    </location>
</feature>
<accession>A0A9D4UC86</accession>
<reference evidence="3" key="1">
    <citation type="submission" date="2021-01" db="EMBL/GenBank/DDBJ databases">
        <title>Adiantum capillus-veneris genome.</title>
        <authorList>
            <person name="Fang Y."/>
            <person name="Liao Q."/>
        </authorList>
    </citation>
    <scope>NUCLEOTIDE SEQUENCE</scope>
    <source>
        <strain evidence="3">H3</strain>
        <tissue evidence="3">Leaf</tissue>
    </source>
</reference>
<dbReference type="AlphaFoldDB" id="A0A9D4UC86"/>
<dbReference type="EMBL" id="JABFUD020000019">
    <property type="protein sequence ID" value="KAI5064977.1"/>
    <property type="molecule type" value="Genomic_DNA"/>
</dbReference>